<feature type="signal peptide" evidence="1">
    <location>
        <begin position="1"/>
        <end position="23"/>
    </location>
</feature>
<reference evidence="2 3" key="1">
    <citation type="submission" date="2018-11" db="EMBL/GenBank/DDBJ databases">
        <title>Proposal to divide the Flavobacteriaceae and reorganize its genera based on Amino Acid Identity values calculated from whole genome sequences.</title>
        <authorList>
            <person name="Nicholson A.C."/>
            <person name="Gulvik C.A."/>
            <person name="Whitney A.M."/>
            <person name="Humrighouse B.W."/>
            <person name="Bell M."/>
            <person name="Holmes B."/>
            <person name="Steigerwalt A."/>
            <person name="Villarma A."/>
            <person name="Sheth M."/>
            <person name="Batra D."/>
            <person name="Pryor J."/>
            <person name="Bernardet J.-F."/>
            <person name="Hugo C."/>
            <person name="Kampfer P."/>
            <person name="Newman J."/>
            <person name="Mcquiston J.R."/>
        </authorList>
    </citation>
    <scope>NUCLEOTIDE SEQUENCE [LARGE SCALE GENOMIC DNA]</scope>
    <source>
        <strain evidence="2 3">G0211</strain>
    </source>
</reference>
<dbReference type="RefSeq" id="WP_123885907.1">
    <property type="nucleotide sequence ID" value="NZ_CP033928.1"/>
</dbReference>
<protein>
    <recommendedName>
        <fullName evidence="4">VCBS repeat-containing protein</fullName>
    </recommendedName>
</protein>
<dbReference type="NCBIfam" id="NF047539">
    <property type="entry name" value="XAC2610_fam"/>
    <property type="match status" value="1"/>
</dbReference>
<sequence>MKRVTYIYILSVLLTFLSCGKNSNTTITDAEKINIKSIEQVKRKKGQNDIYINRELNEMTELVDVKTLKFEKTPIDSIWYGLYNITNSENYIFAVHKFLENPDVAKYRIVDTVNLKSKNIDVKIKEFSDHKILNLLLDKKLVKKWTFRLNSKNGQNSVNGKEDQLRTITVDGKQLFKTANFTYFIKAVSFTEEKKPKALQIKIIDKNAQNQLINFNPEYIYSVPEEAVSFFNDPDINQKINKQNLPEFIIVDINFDGLEDFVIANYVGGNAGILYAYFIQDKDEKFKIDHYLTDQVRFFPRNIDFKNKTLTFLHLSGCCSQVNFKVQLQNSNKWKQTFYEEKPL</sequence>
<evidence type="ECO:0000313" key="2">
    <source>
        <dbReference type="EMBL" id="AZA61034.1"/>
    </source>
</evidence>
<accession>A0A3G6MZS1</accession>
<dbReference type="Proteomes" id="UP000269076">
    <property type="component" value="Chromosome"/>
</dbReference>
<dbReference type="InterPro" id="IPR058087">
    <property type="entry name" value="XAC2610_dom"/>
</dbReference>
<name>A0A3G6MZS1_9FLAO</name>
<organism evidence="2 3">
    <name type="scientific">Chryseobacterium indoltheticum</name>
    <dbReference type="NCBI Taxonomy" id="254"/>
    <lineage>
        <taxon>Bacteria</taxon>
        <taxon>Pseudomonadati</taxon>
        <taxon>Bacteroidota</taxon>
        <taxon>Flavobacteriia</taxon>
        <taxon>Flavobacteriales</taxon>
        <taxon>Weeksellaceae</taxon>
        <taxon>Chryseobacterium group</taxon>
        <taxon>Chryseobacterium</taxon>
    </lineage>
</organism>
<evidence type="ECO:0000256" key="1">
    <source>
        <dbReference type="SAM" id="SignalP"/>
    </source>
</evidence>
<evidence type="ECO:0000313" key="3">
    <source>
        <dbReference type="Proteomes" id="UP000269076"/>
    </source>
</evidence>
<dbReference type="AlphaFoldDB" id="A0A3G6MZS1"/>
<dbReference type="EMBL" id="CP033928">
    <property type="protein sequence ID" value="AZA61034.1"/>
    <property type="molecule type" value="Genomic_DNA"/>
</dbReference>
<gene>
    <name evidence="2" type="ORF">EG340_08225</name>
</gene>
<evidence type="ECO:0008006" key="4">
    <source>
        <dbReference type="Google" id="ProtNLM"/>
    </source>
</evidence>
<keyword evidence="1" id="KW-0732">Signal</keyword>
<feature type="chain" id="PRO_5018278538" description="VCBS repeat-containing protein" evidence="1">
    <location>
        <begin position="24"/>
        <end position="344"/>
    </location>
</feature>
<proteinExistence type="predicted"/>
<dbReference type="PROSITE" id="PS51257">
    <property type="entry name" value="PROKAR_LIPOPROTEIN"/>
    <property type="match status" value="1"/>
</dbReference>